<organism evidence="2 3">
    <name type="scientific">Halobacteriovorax marinus</name>
    <dbReference type="NCBI Taxonomy" id="97084"/>
    <lineage>
        <taxon>Bacteria</taxon>
        <taxon>Pseudomonadati</taxon>
        <taxon>Bdellovibrionota</taxon>
        <taxon>Bacteriovoracia</taxon>
        <taxon>Bacteriovoracales</taxon>
        <taxon>Halobacteriovoraceae</taxon>
        <taxon>Halobacteriovorax</taxon>
    </lineage>
</organism>
<dbReference type="NCBIfam" id="TIGR00847">
    <property type="entry name" value="ccoS"/>
    <property type="match status" value="1"/>
</dbReference>
<keyword evidence="1" id="KW-0812">Transmembrane</keyword>
<dbReference type="Proteomes" id="UP000196531">
    <property type="component" value="Unassembled WGS sequence"/>
</dbReference>
<protein>
    <submittedName>
        <fullName evidence="2">Cytochrome oxidase maturation protein, cbb3-type</fullName>
    </submittedName>
</protein>
<evidence type="ECO:0000313" key="2">
    <source>
        <dbReference type="EMBL" id="OUR97136.1"/>
    </source>
</evidence>
<dbReference type="InterPro" id="IPR004714">
    <property type="entry name" value="Cyt_oxidase_maturation_cbb3"/>
</dbReference>
<dbReference type="Pfam" id="PF03597">
    <property type="entry name" value="FixS"/>
    <property type="match status" value="1"/>
</dbReference>
<keyword evidence="1" id="KW-1133">Transmembrane helix</keyword>
<dbReference type="PANTHER" id="PTHR41532">
    <property type="entry name" value="FIXS PROTEIN"/>
    <property type="match status" value="1"/>
</dbReference>
<dbReference type="AlphaFoldDB" id="A0A1Y5F890"/>
<proteinExistence type="predicted"/>
<comment type="caution">
    <text evidence="2">The sequence shown here is derived from an EMBL/GenBank/DDBJ whole genome shotgun (WGS) entry which is preliminary data.</text>
</comment>
<evidence type="ECO:0000313" key="3">
    <source>
        <dbReference type="Proteomes" id="UP000196531"/>
    </source>
</evidence>
<name>A0A1Y5F890_9BACT</name>
<dbReference type="EMBL" id="MAAO01000006">
    <property type="protein sequence ID" value="OUR97136.1"/>
    <property type="molecule type" value="Genomic_DNA"/>
</dbReference>
<gene>
    <name evidence="2" type="ORF">A9Q84_12480</name>
</gene>
<reference evidence="3" key="1">
    <citation type="journal article" date="2017" name="Proc. Natl. Acad. Sci. U.S.A.">
        <title>Simulation of Deepwater Horizon oil plume reveals substrate specialization within a complex community of hydrocarbon-degraders.</title>
        <authorList>
            <person name="Hu P."/>
            <person name="Dubinsky E.A."/>
            <person name="Probst A.J."/>
            <person name="Wang J."/>
            <person name="Sieber C.M.K."/>
            <person name="Tom L.M."/>
            <person name="Gardinali P."/>
            <person name="Banfield J.F."/>
            <person name="Atlas R.M."/>
            <person name="Andersen G.L."/>
        </authorList>
    </citation>
    <scope>NUCLEOTIDE SEQUENCE [LARGE SCALE GENOMIC DNA]</scope>
</reference>
<sequence>MNILYMLIPLALLLGFFFVISFIWATRGGQFDDLDTPAARIVIDDENLIININSNNFKTVKKEIT</sequence>
<feature type="transmembrane region" description="Helical" evidence="1">
    <location>
        <begin position="6"/>
        <end position="25"/>
    </location>
</feature>
<evidence type="ECO:0000256" key="1">
    <source>
        <dbReference type="SAM" id="Phobius"/>
    </source>
</evidence>
<dbReference type="PANTHER" id="PTHR41532:SF1">
    <property type="entry name" value="FIXS PROTEIN"/>
    <property type="match status" value="1"/>
</dbReference>
<keyword evidence="1" id="KW-0472">Membrane</keyword>
<accession>A0A1Y5F890</accession>